<organism evidence="5 6">
    <name type="scientific">Loktanella gaetbuli</name>
    <dbReference type="NCBI Taxonomy" id="2881335"/>
    <lineage>
        <taxon>Bacteria</taxon>
        <taxon>Pseudomonadati</taxon>
        <taxon>Pseudomonadota</taxon>
        <taxon>Alphaproteobacteria</taxon>
        <taxon>Rhodobacterales</taxon>
        <taxon>Roseobacteraceae</taxon>
        <taxon>Loktanella</taxon>
    </lineage>
</organism>
<dbReference type="InterPro" id="IPR001173">
    <property type="entry name" value="Glyco_trans_2-like"/>
</dbReference>
<dbReference type="GO" id="GO:0016757">
    <property type="term" value="F:glycosyltransferase activity"/>
    <property type="evidence" value="ECO:0007669"/>
    <property type="project" value="UniProtKB-KW"/>
</dbReference>
<comment type="caution">
    <text evidence="5">The sequence shown here is derived from an EMBL/GenBank/DDBJ whole genome shotgun (WGS) entry which is preliminary data.</text>
</comment>
<dbReference type="Proteomes" id="UP001138961">
    <property type="component" value="Unassembled WGS sequence"/>
</dbReference>
<accession>A0ABS8BY49</accession>
<proteinExistence type="inferred from homology"/>
<keyword evidence="2 5" id="KW-0328">Glycosyltransferase</keyword>
<keyword evidence="6" id="KW-1185">Reference proteome</keyword>
<dbReference type="PANTHER" id="PTHR43179:SF12">
    <property type="entry name" value="GALACTOFURANOSYLTRANSFERASE GLFT2"/>
    <property type="match status" value="1"/>
</dbReference>
<evidence type="ECO:0000256" key="3">
    <source>
        <dbReference type="ARBA" id="ARBA00022679"/>
    </source>
</evidence>
<evidence type="ECO:0000313" key="6">
    <source>
        <dbReference type="Proteomes" id="UP001138961"/>
    </source>
</evidence>
<keyword evidence="3 5" id="KW-0808">Transferase</keyword>
<dbReference type="PANTHER" id="PTHR43179">
    <property type="entry name" value="RHAMNOSYLTRANSFERASE WBBL"/>
    <property type="match status" value="1"/>
</dbReference>
<dbReference type="RefSeq" id="WP_226749137.1">
    <property type="nucleotide sequence ID" value="NZ_JAJATZ010000010.1"/>
</dbReference>
<dbReference type="InterPro" id="IPR029044">
    <property type="entry name" value="Nucleotide-diphossugar_trans"/>
</dbReference>
<dbReference type="EMBL" id="JAJATZ010000010">
    <property type="protein sequence ID" value="MCB5200657.1"/>
    <property type="molecule type" value="Genomic_DNA"/>
</dbReference>
<dbReference type="Gene3D" id="3.90.550.10">
    <property type="entry name" value="Spore Coat Polysaccharide Biosynthesis Protein SpsA, Chain A"/>
    <property type="match status" value="1"/>
</dbReference>
<feature type="domain" description="Glycosyltransferase 2-like" evidence="4">
    <location>
        <begin position="12"/>
        <end position="134"/>
    </location>
</feature>
<gene>
    <name evidence="5" type="ORF">LGQ03_15575</name>
</gene>
<reference evidence="5" key="1">
    <citation type="submission" date="2021-10" db="EMBL/GenBank/DDBJ databases">
        <title>Loktanella gaetbuli sp. nov., isolated from a tidal flat.</title>
        <authorList>
            <person name="Park S."/>
            <person name="Yoon J.-H."/>
        </authorList>
    </citation>
    <scope>NUCLEOTIDE SEQUENCE</scope>
    <source>
        <strain evidence="5">TSTF-M6</strain>
    </source>
</reference>
<sequence length="303" mass="33112">MNADTPRSPAASVVITTHDRDDELATCLASLQRQTIPLEIIVMDDKGSAATRDLVARIASSARYLHAGTGQGPAFQRNAGIAAASCEIVFSFDDDVELVDPTTCEKTLPDFADPQVAAIGIPFVNVRISQEVHHVTAHPRQQLHAFVGAAHAVRRSAFQQVGGFRAHYFYMGEEGDLAIRLLDHGHEVRAGTAPPMHHFESPRRSSRRAAICGRKNDVLFVMHNVPMPQAIVHLAGTIVNGLRFGLRHGHAGWHLRGLAQGLSEAWQHRRDRRPVSAACYRDYRALKRGSAGAALAWTAKPQP</sequence>
<evidence type="ECO:0000256" key="1">
    <source>
        <dbReference type="ARBA" id="ARBA00006739"/>
    </source>
</evidence>
<protein>
    <submittedName>
        <fullName evidence="5">Glycosyltransferase</fullName>
        <ecNumber evidence="5">2.4.-.-</ecNumber>
    </submittedName>
</protein>
<evidence type="ECO:0000259" key="4">
    <source>
        <dbReference type="Pfam" id="PF00535"/>
    </source>
</evidence>
<dbReference type="SUPFAM" id="SSF53448">
    <property type="entry name" value="Nucleotide-diphospho-sugar transferases"/>
    <property type="match status" value="1"/>
</dbReference>
<comment type="similarity">
    <text evidence="1">Belongs to the glycosyltransferase 2 family.</text>
</comment>
<dbReference type="EC" id="2.4.-.-" evidence="5"/>
<evidence type="ECO:0000256" key="2">
    <source>
        <dbReference type="ARBA" id="ARBA00022676"/>
    </source>
</evidence>
<dbReference type="Pfam" id="PF00535">
    <property type="entry name" value="Glycos_transf_2"/>
    <property type="match status" value="1"/>
</dbReference>
<name>A0ABS8BY49_9RHOB</name>
<evidence type="ECO:0000313" key="5">
    <source>
        <dbReference type="EMBL" id="MCB5200657.1"/>
    </source>
</evidence>